<dbReference type="Proteomes" id="UP000775129">
    <property type="component" value="Unassembled WGS sequence"/>
</dbReference>
<evidence type="ECO:0000313" key="1">
    <source>
        <dbReference type="EMBL" id="HJF51279.1"/>
    </source>
</evidence>
<accession>A0A921KRX3</accession>
<proteinExistence type="predicted"/>
<sequence length="434" mass="47908">MTVPQTEKGYASTSNSWWSAIDDLEETPELIWPKNLEVYDRMRRQDAQVISVLRAVTLPIRRTEWRIDPNGARPEVVQLIADDLGLQVQGEPARPVVRTRDRFAWSEHLRLALLMLVFGHSPFEQVYRLDEQGRARLRKLGWRPPRTISKVDVAADGGLIALEQHGLGNRRTDSRMGIERLVVYVNDREGGNWLGSSLLRPAYKFWMLKDRLLRVQAQTVDRNGMGIPVYEGAEPPVTGTLAEREDWAKNDVTAGLQIAKAVRSGNNAGASIPHGAKLTLSGVSGALPDADKPIRYYDEQIARAVLANFLNLGGDNSTGSYALGETFADFFTLSLQTVAQDIASVATQHIVEDLVDLNWGEQEPAPRIVFDEIGSRHPATAEGIRALIECGALTADDKLEQHIRTMYSFPPADADTAREYASGAETSGGVSSTP</sequence>
<protein>
    <submittedName>
        <fullName evidence="1">DUF935 domain-containing protein</fullName>
    </submittedName>
</protein>
<dbReference type="InterPro" id="IPR009279">
    <property type="entry name" value="Portal_Mu"/>
</dbReference>
<evidence type="ECO:0000313" key="2">
    <source>
        <dbReference type="Proteomes" id="UP000775129"/>
    </source>
</evidence>
<reference evidence="1" key="1">
    <citation type="journal article" date="2021" name="PeerJ">
        <title>Extensive microbial diversity within the chicken gut microbiome revealed by metagenomics and culture.</title>
        <authorList>
            <person name="Gilroy R."/>
            <person name="Ravi A."/>
            <person name="Getino M."/>
            <person name="Pursley I."/>
            <person name="Horton D.L."/>
            <person name="Alikhan N.F."/>
            <person name="Baker D."/>
            <person name="Gharbi K."/>
            <person name="Hall N."/>
            <person name="Watson M."/>
            <person name="Adriaenssens E.M."/>
            <person name="Foster-Nyarko E."/>
            <person name="Jarju S."/>
            <person name="Secka A."/>
            <person name="Antonio M."/>
            <person name="Oren A."/>
            <person name="Chaudhuri R.R."/>
            <person name="La Ragione R."/>
            <person name="Hildebrand F."/>
            <person name="Pallen M.J."/>
        </authorList>
    </citation>
    <scope>NUCLEOTIDE SEQUENCE</scope>
    <source>
        <strain evidence="1">1647</strain>
    </source>
</reference>
<gene>
    <name evidence="1" type="ORF">K8W24_16065</name>
</gene>
<comment type="caution">
    <text evidence="1">The sequence shown here is derived from an EMBL/GenBank/DDBJ whole genome shotgun (WGS) entry which is preliminary data.</text>
</comment>
<name>A0A921KRX3_9MICO</name>
<dbReference type="Pfam" id="PF06074">
    <property type="entry name" value="Portal_Mu"/>
    <property type="match status" value="1"/>
</dbReference>
<organism evidence="1 2">
    <name type="scientific">Brachybacterium paraconglomeratum</name>
    <dbReference type="NCBI Taxonomy" id="173362"/>
    <lineage>
        <taxon>Bacteria</taxon>
        <taxon>Bacillati</taxon>
        <taxon>Actinomycetota</taxon>
        <taxon>Actinomycetes</taxon>
        <taxon>Micrococcales</taxon>
        <taxon>Dermabacteraceae</taxon>
        <taxon>Brachybacterium</taxon>
    </lineage>
</organism>
<dbReference type="EMBL" id="DYWO01000474">
    <property type="protein sequence ID" value="HJF51279.1"/>
    <property type="molecule type" value="Genomic_DNA"/>
</dbReference>
<dbReference type="AlphaFoldDB" id="A0A921KRX3"/>
<reference evidence="1" key="2">
    <citation type="submission" date="2021-09" db="EMBL/GenBank/DDBJ databases">
        <authorList>
            <person name="Gilroy R."/>
        </authorList>
    </citation>
    <scope>NUCLEOTIDE SEQUENCE</scope>
    <source>
        <strain evidence="1">1647</strain>
    </source>
</reference>